<dbReference type="InterPro" id="IPR027417">
    <property type="entry name" value="P-loop_NTPase"/>
</dbReference>
<dbReference type="Pfam" id="PF16968">
    <property type="entry name" value="TadZ_N"/>
    <property type="match status" value="1"/>
</dbReference>
<organism evidence="2 3">
    <name type="scientific">Oceanimonas doudoroffii</name>
    <dbReference type="NCBI Taxonomy" id="84158"/>
    <lineage>
        <taxon>Bacteria</taxon>
        <taxon>Pseudomonadati</taxon>
        <taxon>Pseudomonadota</taxon>
        <taxon>Gammaproteobacteria</taxon>
        <taxon>Aeromonadales</taxon>
        <taxon>Aeromonadaceae</taxon>
        <taxon>Oceanimonas</taxon>
    </lineage>
</organism>
<reference evidence="2 3" key="1">
    <citation type="submission" date="2017-08" db="EMBL/GenBank/DDBJ databases">
        <title>A Genome Sequence of Oceanimonas doudoroffii ATCC 27123T.</title>
        <authorList>
            <person name="Brennan M.A."/>
            <person name="Maclea K.S."/>
            <person name="Mcclelland W.D."/>
            <person name="Trachtenberg A.M."/>
        </authorList>
    </citation>
    <scope>NUCLEOTIDE SEQUENCE [LARGE SCALE GENOMIC DNA]</scope>
    <source>
        <strain evidence="2 3">ATCC 27123</strain>
    </source>
</reference>
<dbReference type="OrthoDB" id="5813333at2"/>
<dbReference type="Gene3D" id="3.40.50.300">
    <property type="entry name" value="P-loop containing nucleotide triphosphate hydrolases"/>
    <property type="match status" value="1"/>
</dbReference>
<accession>A0A233RBX1</accession>
<dbReference type="EMBL" id="NBIM01000007">
    <property type="protein sequence ID" value="OXY80883.1"/>
    <property type="molecule type" value="Genomic_DNA"/>
</dbReference>
<feature type="domain" description="Pilus assembly protein TadZ N-terminal" evidence="1">
    <location>
        <begin position="1"/>
        <end position="126"/>
    </location>
</feature>
<evidence type="ECO:0000313" key="3">
    <source>
        <dbReference type="Proteomes" id="UP000242757"/>
    </source>
</evidence>
<keyword evidence="3" id="KW-1185">Reference proteome</keyword>
<dbReference type="InterPro" id="IPR031580">
    <property type="entry name" value="TadZ_N"/>
</dbReference>
<dbReference type="SUPFAM" id="SSF52540">
    <property type="entry name" value="P-loop containing nucleoside triphosphate hydrolases"/>
    <property type="match status" value="1"/>
</dbReference>
<evidence type="ECO:0000259" key="1">
    <source>
        <dbReference type="Pfam" id="PF16968"/>
    </source>
</evidence>
<name>A0A233RBX1_9GAMM</name>
<dbReference type="Gene3D" id="3.40.50.2300">
    <property type="match status" value="1"/>
</dbReference>
<evidence type="ECO:0000313" key="2">
    <source>
        <dbReference type="EMBL" id="OXY80883.1"/>
    </source>
</evidence>
<gene>
    <name evidence="2" type="ORF">B6S08_15785</name>
</gene>
<dbReference type="AlphaFoldDB" id="A0A233RBX1"/>
<sequence>MEHTFIVYSANQQDVEWLQSTLLPHQVLSVDDRLDAILALSDTAGASLVFIGLDQQNMTSQCSLIEGLLAARPLLTVVGMGDGMDNQLVINAMRAGARDFIVYGMRNKEVLGLVRRLTQRLPMVPQQQSTDSISLIYSAQPEPDAALVAVYLAEGRQKKGQRVLLIDLGRPEGESLNMLGLEQGFTFGDALRNLRRLDSSMIESAFSQHHSGLCVLTRGEDDPEYHDVASTELYLLKGALGQHFDHIIINLAGQHDSEQVRALVGMCQQVYWYVDQSVSCCKRNLRLLHRWRDAGVRLEHIALLVDGYIRQIAPDAHTLSTSFELPLAGTLPPSPASRLKAKNNGQGLSQLSSGDALGRALKSLLEHEIKHGGRRKEGKGWIRRMVEAIS</sequence>
<protein>
    <recommendedName>
        <fullName evidence="1">Pilus assembly protein TadZ N-terminal domain-containing protein</fullName>
    </recommendedName>
</protein>
<dbReference type="Proteomes" id="UP000242757">
    <property type="component" value="Unassembled WGS sequence"/>
</dbReference>
<comment type="caution">
    <text evidence="2">The sequence shown here is derived from an EMBL/GenBank/DDBJ whole genome shotgun (WGS) entry which is preliminary data.</text>
</comment>
<dbReference type="RefSeq" id="WP_094201769.1">
    <property type="nucleotide sequence ID" value="NZ_NBIM01000007.1"/>
</dbReference>
<proteinExistence type="predicted"/>